<dbReference type="EMBL" id="PQGD01000021">
    <property type="protein sequence ID" value="POP44241.1"/>
    <property type="molecule type" value="Genomic_DNA"/>
</dbReference>
<evidence type="ECO:0000313" key="1">
    <source>
        <dbReference type="EMBL" id="POP41936.1"/>
    </source>
</evidence>
<comment type="caution">
    <text evidence="2">The sequence shown here is derived from an EMBL/GenBank/DDBJ whole genome shotgun (WGS) entry which is preliminary data.</text>
</comment>
<evidence type="ECO:0000313" key="2">
    <source>
        <dbReference type="EMBL" id="POP44241.1"/>
    </source>
</evidence>
<dbReference type="EMBL" id="PQGE01000023">
    <property type="protein sequence ID" value="POP41936.1"/>
    <property type="molecule type" value="Genomic_DNA"/>
</dbReference>
<dbReference type="OrthoDB" id="6046808at2"/>
<accession>A0A2P5GJR9</accession>
<dbReference type="Proteomes" id="UP000237073">
    <property type="component" value="Unassembled WGS sequence"/>
</dbReference>
<name>A0A2P5GJR9_9ENTR</name>
<evidence type="ECO:0000313" key="3">
    <source>
        <dbReference type="Proteomes" id="UP000237073"/>
    </source>
</evidence>
<evidence type="ECO:0000313" key="4">
    <source>
        <dbReference type="Proteomes" id="UP000247005"/>
    </source>
</evidence>
<evidence type="ECO:0008006" key="5">
    <source>
        <dbReference type="Google" id="ProtNLM"/>
    </source>
</evidence>
<proteinExistence type="predicted"/>
<protein>
    <recommendedName>
        <fullName evidence="5">Type 1 fimbrial protein</fullName>
    </recommendedName>
</protein>
<dbReference type="Proteomes" id="UP000247005">
    <property type="component" value="Unassembled WGS sequence"/>
</dbReference>
<organism evidence="2 4">
    <name type="scientific">Superficieibacter electus</name>
    <dbReference type="NCBI Taxonomy" id="2022662"/>
    <lineage>
        <taxon>Bacteria</taxon>
        <taxon>Pseudomonadati</taxon>
        <taxon>Pseudomonadota</taxon>
        <taxon>Gammaproteobacteria</taxon>
        <taxon>Enterobacterales</taxon>
        <taxon>Enterobacteriaceae</taxon>
        <taxon>Superficieibacter</taxon>
    </lineage>
</organism>
<sequence length="105" mass="11802">MKLSDYIIISAQAAVAAFSINTFAGEEATGGIIHFQGQVVEPPCEVTHNTHNINVSCVREGKTQHFRQSLNHQPLQEVSNTPFEKTTLEYLNPERTLGLYIIQYR</sequence>
<dbReference type="RefSeq" id="WP_103678113.1">
    <property type="nucleotide sequence ID" value="NZ_PQGD01000021.1"/>
</dbReference>
<keyword evidence="3" id="KW-1185">Reference proteome</keyword>
<gene>
    <name evidence="2" type="ORF">CHU32_22010</name>
    <name evidence="1" type="ORF">CHU33_21540</name>
</gene>
<dbReference type="AlphaFoldDB" id="A0A2P5GJR9"/>
<reference evidence="3 4" key="1">
    <citation type="submission" date="2018-01" db="EMBL/GenBank/DDBJ databases">
        <title>Superficieibacter electus gen. nov., sp. nov., an extended-spectrum beta-lactamase possessing member of the Enterobacteriaceae family, isolated from intensive care unit surfaces.</title>
        <authorList>
            <person name="Potter R.F."/>
            <person name="D'Souza A.W."/>
        </authorList>
    </citation>
    <scope>NUCLEOTIDE SEQUENCE [LARGE SCALE GENOMIC DNA]</scope>
    <source>
        <strain evidence="2 4">BP-1</strain>
        <strain evidence="1 3">BP-2</strain>
    </source>
</reference>